<sequence>MFNSIGRIYLLLLLSEISGARGFGITWLSRGAAAFPFQSSLKKKSFFQSSQIQSIHPRHHERDCELAPDNQCSGSNLQNDSSRRSFIKSASFSFAGIVSSGPLAALLRLPQLHRPSATYDTNPFYNNDVASAMGLVTFPCPKGSLANTYHLMRAGQSLLEEKNILSTNPLFLTNRDDALTTEGVIQVEDACSDMMLKDINPSVVKYSLASKCIDTANIVATRMMVGRNRIIPEFTFMDPRGVGIWNGGSNEAAIWALDYLEAGVEGRGGRPPPNDDGTANETLHEQMIRLRQLMSILETQYSGDSILLIFPDGTSPALLSCLIAGIPLKDVHALNFEPGEVRLDVTMDSSLQLFEDKLSSSKYREMLDAGQQQLEFLRNEQLAREAEENAKPKPVAVSNPKPTTKVATKRLDLSEDGPDIYSVGALGIIAYMSTLRKAVDESSHEEPQAKSGRVPTLAFANSTGTTSFEFDTMPSATFEMSTGATTLRTHSMESNTFEEVPVLSKEERIKAADKAMEEYLSKDDGCNDWLHVIKDIINE</sequence>
<evidence type="ECO:0000313" key="3">
    <source>
        <dbReference type="Proteomes" id="UP001516023"/>
    </source>
</evidence>
<organism evidence="2 3">
    <name type="scientific">Cyclotella cryptica</name>
    <dbReference type="NCBI Taxonomy" id="29204"/>
    <lineage>
        <taxon>Eukaryota</taxon>
        <taxon>Sar</taxon>
        <taxon>Stramenopiles</taxon>
        <taxon>Ochrophyta</taxon>
        <taxon>Bacillariophyta</taxon>
        <taxon>Coscinodiscophyceae</taxon>
        <taxon>Thalassiosirophycidae</taxon>
        <taxon>Stephanodiscales</taxon>
        <taxon>Stephanodiscaceae</taxon>
        <taxon>Cyclotella</taxon>
    </lineage>
</organism>
<evidence type="ECO:0000313" key="2">
    <source>
        <dbReference type="EMBL" id="KAL3796927.1"/>
    </source>
</evidence>
<proteinExistence type="predicted"/>
<gene>
    <name evidence="2" type="ORF">HJC23_000680</name>
</gene>
<keyword evidence="3" id="KW-1185">Reference proteome</keyword>
<dbReference type="AlphaFoldDB" id="A0ABD3QA49"/>
<feature type="chain" id="PRO_5044822309" evidence="1">
    <location>
        <begin position="23"/>
        <end position="539"/>
    </location>
</feature>
<comment type="caution">
    <text evidence="2">The sequence shown here is derived from an EMBL/GenBank/DDBJ whole genome shotgun (WGS) entry which is preliminary data.</text>
</comment>
<feature type="signal peptide" evidence="1">
    <location>
        <begin position="1"/>
        <end position="22"/>
    </location>
</feature>
<evidence type="ECO:0000256" key="1">
    <source>
        <dbReference type="SAM" id="SignalP"/>
    </source>
</evidence>
<dbReference type="SUPFAM" id="SSF53254">
    <property type="entry name" value="Phosphoglycerate mutase-like"/>
    <property type="match status" value="1"/>
</dbReference>
<protein>
    <submittedName>
        <fullName evidence="2">Uncharacterized protein</fullName>
    </submittedName>
</protein>
<dbReference type="Proteomes" id="UP001516023">
    <property type="component" value="Unassembled WGS sequence"/>
</dbReference>
<accession>A0ABD3QA49</accession>
<reference evidence="2 3" key="1">
    <citation type="journal article" date="2020" name="G3 (Bethesda)">
        <title>Improved Reference Genome for Cyclotella cryptica CCMP332, a Model for Cell Wall Morphogenesis, Salinity Adaptation, and Lipid Production in Diatoms (Bacillariophyta).</title>
        <authorList>
            <person name="Roberts W.R."/>
            <person name="Downey K.M."/>
            <person name="Ruck E.C."/>
            <person name="Traller J.C."/>
            <person name="Alverson A.J."/>
        </authorList>
    </citation>
    <scope>NUCLEOTIDE SEQUENCE [LARGE SCALE GENOMIC DNA]</scope>
    <source>
        <strain evidence="2 3">CCMP332</strain>
    </source>
</reference>
<name>A0ABD3QA49_9STRA</name>
<dbReference type="InterPro" id="IPR029033">
    <property type="entry name" value="His_PPase_superfam"/>
</dbReference>
<dbReference type="PANTHER" id="PTHR47580:SF1">
    <property type="entry name" value="PHOSPHOGLYCERATE MUTASE FAMILY PROTEIN"/>
    <property type="match status" value="1"/>
</dbReference>
<dbReference type="EMBL" id="JABMIG020000058">
    <property type="protein sequence ID" value="KAL3796927.1"/>
    <property type="molecule type" value="Genomic_DNA"/>
</dbReference>
<keyword evidence="1" id="KW-0732">Signal</keyword>
<dbReference type="Gene3D" id="3.40.50.1240">
    <property type="entry name" value="Phosphoglycerate mutase-like"/>
    <property type="match status" value="1"/>
</dbReference>
<dbReference type="PANTHER" id="PTHR47580">
    <property type="entry name" value="PHOSPHOGLYCERATE MUTASE FAMILY PROTEIN"/>
    <property type="match status" value="1"/>
</dbReference>